<dbReference type="AlphaFoldDB" id="A0A3G9G444"/>
<dbReference type="EMBL" id="AP018827">
    <property type="protein sequence ID" value="BBF80645.1"/>
    <property type="molecule type" value="Genomic_DNA"/>
</dbReference>
<gene>
    <name evidence="2" type="ORF">EM6_1230</name>
</gene>
<proteinExistence type="predicted"/>
<feature type="transmembrane region" description="Helical" evidence="1">
    <location>
        <begin position="237"/>
        <end position="258"/>
    </location>
</feature>
<accession>A0A3G9G444</accession>
<dbReference type="OrthoDB" id="7171750at2"/>
<dbReference type="RefSeq" id="WP_126421094.1">
    <property type="nucleotide sequence ID" value="NZ_AP018827.1"/>
</dbReference>
<reference evidence="3" key="2">
    <citation type="journal article" date="2017" name="Plant Physiol. Biochem.">
        <title>Differential oxidative and antioxidative response of duckweed Lemna minor toward plant growth promoting/inhibiting bacteria.</title>
        <authorList>
            <person name="Ishizawa H."/>
            <person name="Kuroda M."/>
            <person name="Morikawa M."/>
            <person name="Ike M."/>
        </authorList>
    </citation>
    <scope>NUCLEOTIDE SEQUENCE [LARGE SCALE GENOMIC DNA]</scope>
    <source>
        <strain evidence="3">M6</strain>
    </source>
</reference>
<feature type="transmembrane region" description="Helical" evidence="1">
    <location>
        <begin position="211"/>
        <end position="231"/>
    </location>
</feature>
<name>A0A3G9G444_9CAUL</name>
<protein>
    <submittedName>
        <fullName evidence="2">Uncharacterized protein</fullName>
    </submittedName>
</protein>
<evidence type="ECO:0000313" key="3">
    <source>
        <dbReference type="Proteomes" id="UP000278756"/>
    </source>
</evidence>
<keyword evidence="1" id="KW-0812">Transmembrane</keyword>
<sequence>MADATVATQLIEHAGAVILATGAVGTAASALVDASRGILPSGGVSACGYKHIKAVYEALEPALSVALGRSWEPVLRGYWLNGTPHEQQINTVIAMVRLGLNDDNPQALLDRLLDTGAPGVKLASSEASAPVPVEVASLKDAVRLIKNPPAPPLEADGPVALEAAEPEVTRAEALRTQQAFDALGRFDALVRARLEAAFELAAHDYRAKARLSAAVVSLGLALACGAAFAYADDTVPEGVVFAGAAILGLLAVPLAPIAKDLTSALRAASDALKTVTSKG</sequence>
<dbReference type="Proteomes" id="UP000278756">
    <property type="component" value="Chromosome 1"/>
</dbReference>
<organism evidence="2 3">
    <name type="scientific">Asticcacaulis excentricus</name>
    <dbReference type="NCBI Taxonomy" id="78587"/>
    <lineage>
        <taxon>Bacteria</taxon>
        <taxon>Pseudomonadati</taxon>
        <taxon>Pseudomonadota</taxon>
        <taxon>Alphaproteobacteria</taxon>
        <taxon>Caulobacterales</taxon>
        <taxon>Caulobacteraceae</taxon>
        <taxon>Asticcacaulis</taxon>
    </lineage>
</organism>
<evidence type="ECO:0000256" key="1">
    <source>
        <dbReference type="SAM" id="Phobius"/>
    </source>
</evidence>
<keyword evidence="1" id="KW-0472">Membrane</keyword>
<keyword evidence="1" id="KW-1133">Transmembrane helix</keyword>
<reference evidence="3" key="1">
    <citation type="journal article" date="2017" name="Biotechnol. Biofuels">
        <title>Evaluation of environmental bacterial communities as a factor affecting the growth of duckweed Lemna minor.</title>
        <authorList>
            <person name="Ishizawa H."/>
            <person name="Kuroda M."/>
            <person name="Morikawa M."/>
            <person name="Ike M."/>
        </authorList>
    </citation>
    <scope>NUCLEOTIDE SEQUENCE [LARGE SCALE GENOMIC DNA]</scope>
    <source>
        <strain evidence="3">M6</strain>
    </source>
</reference>
<evidence type="ECO:0000313" key="2">
    <source>
        <dbReference type="EMBL" id="BBF80645.1"/>
    </source>
</evidence>